<reference evidence="1" key="1">
    <citation type="journal article" date="2021" name="PeerJ">
        <title>Extensive microbial diversity within the chicken gut microbiome revealed by metagenomics and culture.</title>
        <authorList>
            <person name="Gilroy R."/>
            <person name="Ravi A."/>
            <person name="Getino M."/>
            <person name="Pursley I."/>
            <person name="Horton D.L."/>
            <person name="Alikhan N.F."/>
            <person name="Baker D."/>
            <person name="Gharbi K."/>
            <person name="Hall N."/>
            <person name="Watson M."/>
            <person name="Adriaenssens E.M."/>
            <person name="Foster-Nyarko E."/>
            <person name="Jarju S."/>
            <person name="Secka A."/>
            <person name="Antonio M."/>
            <person name="Oren A."/>
            <person name="Chaudhuri R.R."/>
            <person name="La Ragione R."/>
            <person name="Hildebrand F."/>
            <person name="Pallen M.J."/>
        </authorList>
    </citation>
    <scope>NUCLEOTIDE SEQUENCE</scope>
    <source>
        <strain evidence="1">B5-657</strain>
    </source>
</reference>
<name>A0A9E2KCH5_9FIRM</name>
<gene>
    <name evidence="1" type="ORF">H9872_04795</name>
</gene>
<organism evidence="1 2">
    <name type="scientific">Candidatus Cellulosilyticum pullistercoris</name>
    <dbReference type="NCBI Taxonomy" id="2838521"/>
    <lineage>
        <taxon>Bacteria</taxon>
        <taxon>Bacillati</taxon>
        <taxon>Bacillota</taxon>
        <taxon>Clostridia</taxon>
        <taxon>Lachnospirales</taxon>
        <taxon>Cellulosilyticaceae</taxon>
        <taxon>Cellulosilyticum</taxon>
    </lineage>
</organism>
<reference evidence="1" key="2">
    <citation type="submission" date="2021-04" db="EMBL/GenBank/DDBJ databases">
        <authorList>
            <person name="Gilroy R."/>
        </authorList>
    </citation>
    <scope>NUCLEOTIDE SEQUENCE</scope>
    <source>
        <strain evidence="1">B5-657</strain>
    </source>
</reference>
<evidence type="ECO:0000313" key="1">
    <source>
        <dbReference type="EMBL" id="MBU3804058.1"/>
    </source>
</evidence>
<dbReference type="AlphaFoldDB" id="A0A9E2KCH5"/>
<dbReference type="EMBL" id="JAHLFQ010000104">
    <property type="protein sequence ID" value="MBU3804058.1"/>
    <property type="molecule type" value="Genomic_DNA"/>
</dbReference>
<dbReference type="Gene3D" id="3.50.50.60">
    <property type="entry name" value="FAD/NAD(P)-binding domain"/>
    <property type="match status" value="1"/>
</dbReference>
<proteinExistence type="predicted"/>
<comment type="caution">
    <text evidence="1">The sequence shown here is derived from an EMBL/GenBank/DDBJ whole genome shotgun (WGS) entry which is preliminary data.</text>
</comment>
<sequence>MKVIVIGCTHAGTAAIVNIKALYKEAEVVVYERNDNISFLSCGIALNVGGVIHSTESLFYNSPQKLAELGVITKMEH</sequence>
<evidence type="ECO:0000313" key="2">
    <source>
        <dbReference type="Proteomes" id="UP000824229"/>
    </source>
</evidence>
<feature type="non-terminal residue" evidence="1">
    <location>
        <position position="77"/>
    </location>
</feature>
<dbReference type="SUPFAM" id="SSF51905">
    <property type="entry name" value="FAD/NAD(P)-binding domain"/>
    <property type="match status" value="1"/>
</dbReference>
<accession>A0A9E2KCH5</accession>
<dbReference type="Proteomes" id="UP000824229">
    <property type="component" value="Unassembled WGS sequence"/>
</dbReference>
<protein>
    <submittedName>
        <fullName evidence="1">NADH oxidase</fullName>
    </submittedName>
</protein>
<dbReference type="InterPro" id="IPR036188">
    <property type="entry name" value="FAD/NAD-bd_sf"/>
</dbReference>